<keyword evidence="4" id="KW-1185">Reference proteome</keyword>
<reference evidence="4" key="1">
    <citation type="journal article" date="2019" name="Int. J. Syst. Evol. Microbiol.">
        <title>The Global Catalogue of Microorganisms (GCM) 10K type strain sequencing project: providing services to taxonomists for standard genome sequencing and annotation.</title>
        <authorList>
            <consortium name="The Broad Institute Genomics Platform"/>
            <consortium name="The Broad Institute Genome Sequencing Center for Infectious Disease"/>
            <person name="Wu L."/>
            <person name="Ma J."/>
        </authorList>
    </citation>
    <scope>NUCLEOTIDE SEQUENCE [LARGE SCALE GENOMIC DNA]</scope>
    <source>
        <strain evidence="4">NBRC 111756</strain>
    </source>
</reference>
<dbReference type="InterPro" id="IPR006675">
    <property type="entry name" value="HDIG_dom"/>
</dbReference>
<dbReference type="Gene3D" id="1.10.3210.10">
    <property type="entry name" value="Hypothetical protein af1432"/>
    <property type="match status" value="1"/>
</dbReference>
<sequence>MDSQYPDSPHQNESFLGCVLERNGPDGLINSLSFLFGAFALTINGRLISASDNFASLVEYDVAELRDMNVLDLAVPECRSELQHRLSRDITRRYELQLLTKTGAVKQVVVSPQLFHAKGRKYRLAEFIDQSGFYALQRNQLDNFRNTACALTQAIEQRDPYTNGHMSRTASIAVKLAEALGLKGSAIESIALGASMHDIGKISVPIEILTKPGKLASHEWAFIKRHPEIGHRILSSIDFEKTVKDIVLLHHERHDGSGYPYGLGGREIPIEVSIVAIADCLEAIAGVRPYRKARSFHGAIAIMEQEVSRYDRQVLGVARSLVDGEELNGHEYSPES</sequence>
<dbReference type="Pfam" id="PF13487">
    <property type="entry name" value="HD_5"/>
    <property type="match status" value="1"/>
</dbReference>
<gene>
    <name evidence="3" type="ORF">ACFQDL_31640</name>
</gene>
<dbReference type="PROSITE" id="PS51832">
    <property type="entry name" value="HD_GYP"/>
    <property type="match status" value="1"/>
</dbReference>
<dbReference type="PROSITE" id="PS50112">
    <property type="entry name" value="PAS"/>
    <property type="match status" value="1"/>
</dbReference>
<dbReference type="Gene3D" id="3.30.450.20">
    <property type="entry name" value="PAS domain"/>
    <property type="match status" value="1"/>
</dbReference>
<dbReference type="EMBL" id="JBHSWE010000002">
    <property type="protein sequence ID" value="MFC6674151.1"/>
    <property type="molecule type" value="Genomic_DNA"/>
</dbReference>
<organism evidence="3 4">
    <name type="scientific">Marinobacterium aestuariivivens</name>
    <dbReference type="NCBI Taxonomy" id="1698799"/>
    <lineage>
        <taxon>Bacteria</taxon>
        <taxon>Pseudomonadati</taxon>
        <taxon>Pseudomonadota</taxon>
        <taxon>Gammaproteobacteria</taxon>
        <taxon>Oceanospirillales</taxon>
        <taxon>Oceanospirillaceae</taxon>
        <taxon>Marinobacterium</taxon>
    </lineage>
</organism>
<dbReference type="InterPro" id="IPR000014">
    <property type="entry name" value="PAS"/>
</dbReference>
<comment type="caution">
    <text evidence="3">The sequence shown here is derived from an EMBL/GenBank/DDBJ whole genome shotgun (WGS) entry which is preliminary data.</text>
</comment>
<accession>A0ABW2A9N0</accession>
<dbReference type="InterPro" id="IPR035965">
    <property type="entry name" value="PAS-like_dom_sf"/>
</dbReference>
<dbReference type="CDD" id="cd00077">
    <property type="entry name" value="HDc"/>
    <property type="match status" value="1"/>
</dbReference>
<evidence type="ECO:0000313" key="4">
    <source>
        <dbReference type="Proteomes" id="UP001596422"/>
    </source>
</evidence>
<evidence type="ECO:0000313" key="3">
    <source>
        <dbReference type="EMBL" id="MFC6674151.1"/>
    </source>
</evidence>
<proteinExistence type="predicted"/>
<protein>
    <submittedName>
        <fullName evidence="3">HD domain-containing phosphohydrolase</fullName>
    </submittedName>
</protein>
<dbReference type="PANTHER" id="PTHR43155">
    <property type="entry name" value="CYCLIC DI-GMP PHOSPHODIESTERASE PA4108-RELATED"/>
    <property type="match status" value="1"/>
</dbReference>
<dbReference type="SUPFAM" id="SSF109604">
    <property type="entry name" value="HD-domain/PDEase-like"/>
    <property type="match status" value="1"/>
</dbReference>
<evidence type="ECO:0000259" key="1">
    <source>
        <dbReference type="PROSITE" id="PS50112"/>
    </source>
</evidence>
<dbReference type="InterPro" id="IPR003607">
    <property type="entry name" value="HD/PDEase_dom"/>
</dbReference>
<dbReference type="SMART" id="SM00471">
    <property type="entry name" value="HDc"/>
    <property type="match status" value="1"/>
</dbReference>
<feature type="domain" description="PAS" evidence="1">
    <location>
        <begin position="39"/>
        <end position="93"/>
    </location>
</feature>
<name>A0ABW2A9N0_9GAMM</name>
<evidence type="ECO:0000259" key="2">
    <source>
        <dbReference type="PROSITE" id="PS51832"/>
    </source>
</evidence>
<dbReference type="InterPro" id="IPR037522">
    <property type="entry name" value="HD_GYP_dom"/>
</dbReference>
<dbReference type="NCBIfam" id="TIGR00229">
    <property type="entry name" value="sensory_box"/>
    <property type="match status" value="1"/>
</dbReference>
<dbReference type="Proteomes" id="UP001596422">
    <property type="component" value="Unassembled WGS sequence"/>
</dbReference>
<dbReference type="SUPFAM" id="SSF55785">
    <property type="entry name" value="PYP-like sensor domain (PAS domain)"/>
    <property type="match status" value="1"/>
</dbReference>
<dbReference type="RefSeq" id="WP_379913849.1">
    <property type="nucleotide sequence ID" value="NZ_JBHSWE010000002.1"/>
</dbReference>
<dbReference type="NCBIfam" id="TIGR00277">
    <property type="entry name" value="HDIG"/>
    <property type="match status" value="1"/>
</dbReference>
<feature type="domain" description="HD-GYP" evidence="2">
    <location>
        <begin position="140"/>
        <end position="334"/>
    </location>
</feature>
<dbReference type="PANTHER" id="PTHR43155:SF2">
    <property type="entry name" value="CYCLIC DI-GMP PHOSPHODIESTERASE PA4108"/>
    <property type="match status" value="1"/>
</dbReference>